<evidence type="ECO:0000259" key="1">
    <source>
        <dbReference type="Pfam" id="PF07238"/>
    </source>
</evidence>
<dbReference type="OrthoDB" id="9796975at2"/>
<evidence type="ECO:0000313" key="2">
    <source>
        <dbReference type="EMBL" id="CUS34459.1"/>
    </source>
</evidence>
<keyword evidence="3" id="KW-1185">Reference proteome</keyword>
<accession>A0A0S4LEX4</accession>
<dbReference type="InterPro" id="IPR009875">
    <property type="entry name" value="PilZ_domain"/>
</dbReference>
<organism evidence="2 3">
    <name type="scientific">Candidatus Nitrospira nitrosa</name>
    <dbReference type="NCBI Taxonomy" id="1742972"/>
    <lineage>
        <taxon>Bacteria</taxon>
        <taxon>Pseudomonadati</taxon>
        <taxon>Nitrospirota</taxon>
        <taxon>Nitrospiria</taxon>
        <taxon>Nitrospirales</taxon>
        <taxon>Nitrospiraceae</taxon>
        <taxon>Nitrospira</taxon>
    </lineage>
</organism>
<evidence type="ECO:0000313" key="3">
    <source>
        <dbReference type="Proteomes" id="UP000199032"/>
    </source>
</evidence>
<dbReference type="Gene3D" id="2.40.10.220">
    <property type="entry name" value="predicted glycosyltransferase like domains"/>
    <property type="match status" value="1"/>
</dbReference>
<dbReference type="Proteomes" id="UP000199032">
    <property type="component" value="Unassembled WGS sequence"/>
</dbReference>
<name>A0A0S4LEX4_9BACT</name>
<dbReference type="Pfam" id="PF07238">
    <property type="entry name" value="PilZ"/>
    <property type="match status" value="1"/>
</dbReference>
<proteinExistence type="predicted"/>
<feature type="domain" description="PilZ" evidence="1">
    <location>
        <begin position="47"/>
        <end position="134"/>
    </location>
</feature>
<protein>
    <recommendedName>
        <fullName evidence="1">PilZ domain-containing protein</fullName>
    </recommendedName>
</protein>
<dbReference type="EMBL" id="CZQA01000001">
    <property type="protein sequence ID" value="CUS34459.1"/>
    <property type="molecule type" value="Genomic_DNA"/>
</dbReference>
<gene>
    <name evidence="2" type="ORF">COMA1_11719</name>
</gene>
<dbReference type="RefSeq" id="WP_090746430.1">
    <property type="nucleotide sequence ID" value="NZ_CZQA01000001.1"/>
</dbReference>
<dbReference type="AlphaFoldDB" id="A0A0S4LEX4"/>
<reference evidence="2 3" key="1">
    <citation type="submission" date="2015-10" db="EMBL/GenBank/DDBJ databases">
        <authorList>
            <person name="Gilbert D.G."/>
        </authorList>
    </citation>
    <scope>NUCLEOTIDE SEQUENCE [LARGE SCALE GENOMIC DNA]</scope>
    <source>
        <strain evidence="2">COMA1</strain>
    </source>
</reference>
<sequence length="161" mass="18618">MRANSELPAPFKIPLNIRALSYQRGIPFCKHARLDCPTVEFTRTYSRQHYRVPLAVQYPVMFSATDTIAEGKVMNLTVFGCTIECTDALQQGTPLRVRLILPDQAQSLAVEEAEVRWVRGNRMGVQFHKVERAADFRLHGFVWDRMIERFRMIVQEGFSTR</sequence>
<dbReference type="GO" id="GO:0035438">
    <property type="term" value="F:cyclic-di-GMP binding"/>
    <property type="evidence" value="ECO:0007669"/>
    <property type="project" value="InterPro"/>
</dbReference>
<dbReference type="SUPFAM" id="SSF141371">
    <property type="entry name" value="PilZ domain-like"/>
    <property type="match status" value="1"/>
</dbReference>